<evidence type="ECO:0000259" key="4">
    <source>
        <dbReference type="Pfam" id="PF20262"/>
    </source>
</evidence>
<feature type="compositionally biased region" description="Polar residues" evidence="1">
    <location>
        <begin position="3114"/>
        <end position="3137"/>
    </location>
</feature>
<proteinExistence type="predicted"/>
<feature type="compositionally biased region" description="Basic and acidic residues" evidence="1">
    <location>
        <begin position="607"/>
        <end position="630"/>
    </location>
</feature>
<evidence type="ECO:0000313" key="5">
    <source>
        <dbReference type="EMBL" id="EKC27816.1"/>
    </source>
</evidence>
<feature type="compositionally biased region" description="Low complexity" evidence="1">
    <location>
        <begin position="3395"/>
        <end position="3421"/>
    </location>
</feature>
<dbReference type="GO" id="GO:0005261">
    <property type="term" value="F:monoatomic cation channel activity"/>
    <property type="evidence" value="ECO:0007669"/>
    <property type="project" value="TreeGrafter"/>
</dbReference>
<feature type="region of interest" description="Disordered" evidence="1">
    <location>
        <begin position="1410"/>
        <end position="1447"/>
    </location>
</feature>
<feature type="region of interest" description="Disordered" evidence="1">
    <location>
        <begin position="3114"/>
        <end position="3148"/>
    </location>
</feature>
<feature type="compositionally biased region" description="Low complexity" evidence="1">
    <location>
        <begin position="1418"/>
        <end position="1428"/>
    </location>
</feature>
<feature type="region of interest" description="Disordered" evidence="1">
    <location>
        <begin position="688"/>
        <end position="713"/>
    </location>
</feature>
<feature type="compositionally biased region" description="Polar residues" evidence="1">
    <location>
        <begin position="3334"/>
        <end position="3347"/>
    </location>
</feature>
<feature type="compositionally biased region" description="Basic and acidic residues" evidence="1">
    <location>
        <begin position="3233"/>
        <end position="3247"/>
    </location>
</feature>
<dbReference type="EMBL" id="JH817628">
    <property type="protein sequence ID" value="EKC27816.1"/>
    <property type="molecule type" value="Genomic_DNA"/>
</dbReference>
<evidence type="ECO:0000259" key="2">
    <source>
        <dbReference type="Pfam" id="PF15778"/>
    </source>
</evidence>
<dbReference type="GO" id="GO:0030424">
    <property type="term" value="C:axon"/>
    <property type="evidence" value="ECO:0007669"/>
    <property type="project" value="TreeGrafter"/>
</dbReference>
<feature type="region of interest" description="Disordered" evidence="1">
    <location>
        <begin position="3216"/>
        <end position="3514"/>
    </location>
</feature>
<sequence length="3531" mass="398710">MYILQTLNDITQLTTGILKHAEAKEPPHRRHRGRPDHPAPDSVLFLETDKSLERVVVQNILHGLSPSLCEAIQSVPRWKVIQAAFPHVMHACAALIQQCKQCDQDAQFGPSEVKLLYILHWIILDAASECEDLESDPARNGASVQLHSLCTVQLLVYLLAPVIHLLRDSDFQTLKLENGLRFWQPLWDFRQPDIPCFSTPVKPQRNILKAQHNLLKVNTNAANIYIGKGTSRENLSFLVEPSGASRKSSFNDQHSIHAPLARWSDICPISTADSHSVNMEVLCEHCNNVISSRDQEERSCQCNRKESTDTFTLEPNLFNFQLSTSVDEELVKQRLASAVTSGIRGPTAPDILSASYFDIAVLRCLFSLHWSEDGVFWALKYVHQRLLEVCDEYLRRDYSERERSHSLPFQDFKLLRSQTIPLHGVEKSKAKLGIKKPSSRLETIPSAGEISPALDHKTIPDQNTDGTTHQAYKKFKTLGHEDSKSPPFKDRKPTFYLAGSPTKDDGPYSHLTNEFLNFEKVRNKGKKYNERIYEQYLTKKEDSSSAATSTQELDVDPGNKGQKTVSFPLYLIKTADAKYKQQQGSDYDSLLTSSHSSSSSSQMGDSSHAENRTGTEGRSDVVSSEDEKQKPMIMVSEHGVWDRQRNRQKINKPMEASNGIKGRKNIFEMHNPSWMKDTAAQRDKFPSVFSVDDQSQQQKKEKEGSLPRSMTDSDINYSHEEEVHEVPGSVHYIQKNGHLNYKVILQAIHFIALNQATPRVCEVLLNIINCLLDLDIVERKQDVKLTESPENKKADEGSSRSTTSDSAQEQTAHGLAMDSLFSIFKSLGCPNGCGDGLKGSYGDHLRLKGHKCLQRLQQVNSVMFRVYLKETVEKCPIQETVDFLHSLLGFCTDPTLIAQQTQGQAERKRSCSQQDGPVNGFHNNFGHSIGGVGYRGEEGVLIANILKPFVSKCVDNARELYGSDNICVFCDIRQFMAYVKEIHGGTFRRVELSGLLDSAMKLKKQEKESKARTSITIRRTTSQTSDSGDDIGKSPATPSEEPPTRSKGRKSIFKKKPKKPYATASDSELLEDSKNKNVTTDDEAVPNNTSSTGRRRFSKFHLGFRRPLKPDHEEEAMSDPPPLDRRESKSDIQAPRMKTKMSFRTASQATITFLSARRKIEGGLKSLGKRMSKRGSVDEWKQKETTQVEDAENDAIIVKEKKLVDKFLIKSGMLRFSFLLECAPPGAIPDPQLVAAMLELEAPVVARAALLLECAQFIHRCNHGDWPNWMRLNLPSYRQSTSALQNRGQPSGYRRTLALQKSAGRMFYKWAENLGSMMEYILAKENKDRLNIISDIHSESRKKELRISDEEEDFLDEGTVNEKGSECPYALKMAACLVLQEITTFLRETFRDLPKAHSVRHVWDRPTSNTRRWSSIVSSPGHSQSSESGMADMPHSSSAVVGSPSGDNSRKISFAVLGERSDSIHSSTTSISMMDPSVSPNIHSDDKKGRKLAATRPKIKLFRGGSGTNSSFRLKKGLPQKHSSSFKRYGSQKSRKVSSQSQFSDRGAEEDLGMEDTESLLSDENESGDHDEPNDVNLCHNMPWIKVVVQLANLSNFICPHQNFCHPNCYERQRRSCSRLVTALKKIYQSSEHEEEDKKQDTKKDFLKERLKRRGSIFHQQASPTWRRESTPLLEKIKTDVSMTKLKMTSTWKKEEKPKEVKEESPMIKYIASQAQKLTQCPMGIIAKAAPILSEENLIDIIPVAWELIMETDQELAASAASVFLLTSVKCPDKAQKLMVKEMQHEDTTQRINAVLRFGVLWKFRHQVWPRMEDGANMFFKMPPPNIDFTLPSPTIGLPSQTVVDPPWTPHFKAKIEEVTVNQEGTKSLVTTTTTRRKEQQEMIRKAFQAEEERKRVGRERFPMTTIPVNHLAAYEPAIHHASEEHEEAVMTDELSNLAARRVSMAPFNRANLQSRSMSWRNGSVYWARLEGEEERAEHLHHMQQAQTFFPSCICAAVLPIIHLLADGDVGGDGVSVNEVAEKVIWNCMVEDPVLFLRHFLEKLTHRDKLEELLFLMRKLVLHYRELPAQMAHALYNYLIGYVMFYVRSPCAGSQEAIAGALALIWQVIPSVDGIYFKDLKQTLKKEQCDPYILISANVPSAKKILIHGPDEASIPSQLPIHEDTQFSQILQDSLDFFNIPEEDYPLYFLVDTKSNQIHNLNSYVRDFYFFRRNFYPQLSLVAIDPDNAMASLERQAFTLKFVEIGKILFTTNVLKSTPLHKIQNHVSFLHEEFMKLPAFPRKALEAEFSLYNDTLFSSMTSSFGWNNDLQLFLNVINGCIILHCEDTALLRFCLASLINTSRHFKHIFSMNGFMHIMPTLLKTYSNNQPNPVLCQAIEFVCRQFYVLHRKPFILQASHHKVLAKEMFGSVATMLDLTSKETGMIDCRKIQPDCLFKLLLSLEKPDCADNLSILELVDGVKPLQALDFCYENEPDRLTMIEVVNLCVTVIAYAPDSFRSVEMLTILEVVVSKYVHHVRSETIRVDKPHAAQAEVSAIIDVGIAMRALISSCEYFTRSMALPRQIENEKANPKSVTSNHSPLGGTSYYDDREDSHISRHVEEGRKRQETEDTELTNEFRKPRDLFLNVIAEFYSTCQPRLKCNELRRMLVDAASRPPTELLDHRSHNRLAEIANTLLKLAPYDPQTLSCTGLQRYMTEILPLTNWKQEAVRPGLNLILRRLDRLFNKISKKSSLRRQADWNAAANLLQGVFYTVRRHQDLANYQHTKTFVNALLVIVLAGPGAPVLPETTSGIHGSHRSEYGAVFHIVPPTFCSAVVKLVAMQMQALGDQFSLEQICGGSVFASHDKCINMLVNFILPLCIRLGCARKGDTPKLRADNVTFALTVILNILCPPARNPQQQQNSSSKSTIHHLSFSENHRCSSFSQSDKIHRPENQLLLNVAYLGLEILMVCFDRILSSEWHKVTKVIQDLGSKGKVSLPLWRFVDFLVTHRPSCFLMLHPFILYKMMKINCDTAQEYYLQQAIKDKMQGFSFSHPKCSATVLLQLAVELQHLKEEFYNGDVCFLLTGEVRSQEADLPHNQYEQRASVTDVAIDLIGLSLGPTLAAGGKFPSATILSQPSSSTSPPFKATAVTSSIESDSPTHKDRKTSRRISAKENLHLLDRFRKHPLDDMSLPDSSGPEVCSLSRQPAIYRSMDTISRQSSIDEPLPPAVMYQTNELETPPNGLAKQTISPELDPKVHRLQRQDVRSRKTFKRRKATKAPSMKRLGGHGYLEDTSEGEAGSSESSPARRAYSMRRTNQRDTLTSYQDRSAYVREISRSHQGFTSHPGFPELSRLGNTRSSWGSGTATERNRTQHRSGQGQSEHEPPEEEIKTNRQRYIQRSKSHDDPHGDLNAPAGSARGRIARQGGRIVHSRSPSSSPARSPREPIDWASKAEQEPQSNTQPPQGVTSPIVRRLAKRVKSPTSPPPTHRMSSPPDSPVPSPQAYIARYDSSDSLNATESSALIRDQDDSSRSHSSVCIYFDDFGIKDTLV</sequence>
<feature type="compositionally biased region" description="Basic residues" evidence="1">
    <location>
        <begin position="1046"/>
        <end position="1059"/>
    </location>
</feature>
<evidence type="ECO:0000256" key="1">
    <source>
        <dbReference type="SAM" id="MobiDB-lite"/>
    </source>
</evidence>
<feature type="domain" description="Protein UNC80 central region" evidence="3">
    <location>
        <begin position="1199"/>
        <end position="1928"/>
    </location>
</feature>
<dbReference type="InterPro" id="IPR031542">
    <property type="entry name" value="UNC80_N"/>
</dbReference>
<feature type="compositionally biased region" description="Basic and acidic residues" evidence="1">
    <location>
        <begin position="3361"/>
        <end position="3372"/>
    </location>
</feature>
<feature type="domain" description="Cation channel complex component UNC80 N-terminal" evidence="2">
    <location>
        <begin position="51"/>
        <end position="204"/>
    </location>
</feature>
<feature type="region of interest" description="Disordered" evidence="1">
    <location>
        <begin position="539"/>
        <end position="561"/>
    </location>
</feature>
<dbReference type="InterPro" id="IPR046460">
    <property type="entry name" value="UNC80_C"/>
</dbReference>
<name>K1R226_MAGGI</name>
<dbReference type="HOGENOM" id="CLU_000495_1_0_1"/>
<feature type="compositionally biased region" description="Polar residues" evidence="1">
    <location>
        <begin position="3436"/>
        <end position="3448"/>
    </location>
</feature>
<feature type="domain" description="Protein UNC80 C-terminal" evidence="4">
    <location>
        <begin position="1972"/>
        <end position="3055"/>
    </location>
</feature>
<feature type="compositionally biased region" description="Low complexity" evidence="1">
    <location>
        <begin position="3277"/>
        <end position="3290"/>
    </location>
</feature>
<dbReference type="InParanoid" id="K1R226"/>
<dbReference type="PANTHER" id="PTHR31781">
    <property type="entry name" value="UNC80"/>
    <property type="match status" value="1"/>
</dbReference>
<feature type="compositionally biased region" description="Basic and acidic residues" evidence="1">
    <location>
        <begin position="3422"/>
        <end position="3435"/>
    </location>
</feature>
<gene>
    <name evidence="5" type="ORF">CGI_10023941</name>
</gene>
<feature type="region of interest" description="Disordered" evidence="1">
    <location>
        <begin position="785"/>
        <end position="809"/>
    </location>
</feature>
<feature type="region of interest" description="Disordered" evidence="1">
    <location>
        <begin position="586"/>
        <end position="631"/>
    </location>
</feature>
<dbReference type="Pfam" id="PF20262">
    <property type="entry name" value="UNC80_C"/>
    <property type="match status" value="1"/>
</dbReference>
<feature type="compositionally biased region" description="Polar residues" evidence="1">
    <location>
        <begin position="3492"/>
        <end position="3501"/>
    </location>
</feature>
<dbReference type="GO" id="GO:0034703">
    <property type="term" value="C:cation channel complex"/>
    <property type="evidence" value="ECO:0007669"/>
    <property type="project" value="TreeGrafter"/>
</dbReference>
<feature type="compositionally biased region" description="Basic residues" evidence="1">
    <location>
        <begin position="3248"/>
        <end position="3257"/>
    </location>
</feature>
<feature type="compositionally biased region" description="Acidic residues" evidence="1">
    <location>
        <begin position="1548"/>
        <end position="1566"/>
    </location>
</feature>
<feature type="region of interest" description="Disordered" evidence="1">
    <location>
        <begin position="1465"/>
        <end position="1573"/>
    </location>
</feature>
<feature type="region of interest" description="Disordered" evidence="1">
    <location>
        <begin position="2565"/>
        <end position="2592"/>
    </location>
</feature>
<feature type="compositionally biased region" description="Low complexity" evidence="1">
    <location>
        <begin position="1465"/>
        <end position="1475"/>
    </location>
</feature>
<dbReference type="GO" id="GO:0055080">
    <property type="term" value="P:monoatomic cation homeostasis"/>
    <property type="evidence" value="ECO:0007669"/>
    <property type="project" value="TreeGrafter"/>
</dbReference>
<accession>K1R226</accession>
<feature type="compositionally biased region" description="Low complexity" evidence="1">
    <location>
        <begin position="586"/>
        <end position="606"/>
    </location>
</feature>
<dbReference type="Pfam" id="PF19424">
    <property type="entry name" value="UNC80"/>
    <property type="match status" value="1"/>
</dbReference>
<feature type="compositionally biased region" description="Polar residues" evidence="1">
    <location>
        <begin position="799"/>
        <end position="809"/>
    </location>
</feature>
<organism evidence="5">
    <name type="scientific">Magallana gigas</name>
    <name type="common">Pacific oyster</name>
    <name type="synonym">Crassostrea gigas</name>
    <dbReference type="NCBI Taxonomy" id="29159"/>
    <lineage>
        <taxon>Eukaryota</taxon>
        <taxon>Metazoa</taxon>
        <taxon>Spiralia</taxon>
        <taxon>Lophotrochozoa</taxon>
        <taxon>Mollusca</taxon>
        <taxon>Bivalvia</taxon>
        <taxon>Autobranchia</taxon>
        <taxon>Pteriomorphia</taxon>
        <taxon>Ostreida</taxon>
        <taxon>Ostreoidea</taxon>
        <taxon>Ostreidae</taxon>
        <taxon>Magallana</taxon>
    </lineage>
</organism>
<feature type="region of interest" description="Disordered" evidence="1">
    <location>
        <begin position="1003"/>
        <end position="1141"/>
    </location>
</feature>
<dbReference type="InterPro" id="IPR045852">
    <property type="entry name" value="UNC80_central"/>
</dbReference>
<protein>
    <submittedName>
        <fullName evidence="5">Unc-80-like protein</fullName>
    </submittedName>
</protein>
<feature type="compositionally biased region" description="Low complexity" evidence="1">
    <location>
        <begin position="1012"/>
        <end position="1025"/>
    </location>
</feature>
<feature type="compositionally biased region" description="Basic residues" evidence="1">
    <location>
        <begin position="1489"/>
        <end position="1501"/>
    </location>
</feature>
<feature type="compositionally biased region" description="Basic residues" evidence="1">
    <location>
        <begin position="1093"/>
        <end position="1107"/>
    </location>
</feature>
<reference evidence="5" key="1">
    <citation type="journal article" date="2012" name="Nature">
        <title>The oyster genome reveals stress adaptation and complexity of shell formation.</title>
        <authorList>
            <person name="Zhang G."/>
            <person name="Fang X."/>
            <person name="Guo X."/>
            <person name="Li L."/>
            <person name="Luo R."/>
            <person name="Xu F."/>
            <person name="Yang P."/>
            <person name="Zhang L."/>
            <person name="Wang X."/>
            <person name="Qi H."/>
            <person name="Xiong Z."/>
            <person name="Que H."/>
            <person name="Xie Y."/>
            <person name="Holland P.W."/>
            <person name="Paps J."/>
            <person name="Zhu Y."/>
            <person name="Wu F."/>
            <person name="Chen Y."/>
            <person name="Wang J."/>
            <person name="Peng C."/>
            <person name="Meng J."/>
            <person name="Yang L."/>
            <person name="Liu J."/>
            <person name="Wen B."/>
            <person name="Zhang N."/>
            <person name="Huang Z."/>
            <person name="Zhu Q."/>
            <person name="Feng Y."/>
            <person name="Mount A."/>
            <person name="Hedgecock D."/>
            <person name="Xu Z."/>
            <person name="Liu Y."/>
            <person name="Domazet-Loso T."/>
            <person name="Du Y."/>
            <person name="Sun X."/>
            <person name="Zhang S."/>
            <person name="Liu B."/>
            <person name="Cheng P."/>
            <person name="Jiang X."/>
            <person name="Li J."/>
            <person name="Fan D."/>
            <person name="Wang W."/>
            <person name="Fu W."/>
            <person name="Wang T."/>
            <person name="Wang B."/>
            <person name="Zhang J."/>
            <person name="Peng Z."/>
            <person name="Li Y."/>
            <person name="Li N."/>
            <person name="Wang J."/>
            <person name="Chen M."/>
            <person name="He Y."/>
            <person name="Tan F."/>
            <person name="Song X."/>
            <person name="Zheng Q."/>
            <person name="Huang R."/>
            <person name="Yang H."/>
            <person name="Du X."/>
            <person name="Chen L."/>
            <person name="Yang M."/>
            <person name="Gaffney P.M."/>
            <person name="Wang S."/>
            <person name="Luo L."/>
            <person name="She Z."/>
            <person name="Ming Y."/>
            <person name="Huang W."/>
            <person name="Zhang S."/>
            <person name="Huang B."/>
            <person name="Zhang Y."/>
            <person name="Qu T."/>
            <person name="Ni P."/>
            <person name="Miao G."/>
            <person name="Wang J."/>
            <person name="Wang Q."/>
            <person name="Steinberg C.E."/>
            <person name="Wang H."/>
            <person name="Li N."/>
            <person name="Qian L."/>
            <person name="Zhang G."/>
            <person name="Li Y."/>
            <person name="Yang H."/>
            <person name="Liu X."/>
            <person name="Wang J."/>
            <person name="Yin Y."/>
            <person name="Wang J."/>
        </authorList>
    </citation>
    <scope>NUCLEOTIDE SEQUENCE [LARGE SCALE GENOMIC DNA]</scope>
    <source>
        <strain evidence="5">05x7-T-G4-1.051#20</strain>
    </source>
</reference>
<feature type="compositionally biased region" description="Basic and acidic residues" evidence="1">
    <location>
        <begin position="785"/>
        <end position="798"/>
    </location>
</feature>
<dbReference type="FunCoup" id="K1R226">
    <property type="interactions" value="116"/>
</dbReference>
<evidence type="ECO:0000259" key="3">
    <source>
        <dbReference type="Pfam" id="PF19424"/>
    </source>
</evidence>
<dbReference type="Pfam" id="PF15778">
    <property type="entry name" value="UNC80_N"/>
    <property type="match status" value="1"/>
</dbReference>
<dbReference type="PANTHER" id="PTHR31781:SF1">
    <property type="entry name" value="PROTEIN UNC-80 HOMOLOG"/>
    <property type="match status" value="1"/>
</dbReference>